<organism evidence="1 2">
    <name type="scientific">Colwellia maritima</name>
    <dbReference type="NCBI Taxonomy" id="2912588"/>
    <lineage>
        <taxon>Bacteria</taxon>
        <taxon>Pseudomonadati</taxon>
        <taxon>Pseudomonadota</taxon>
        <taxon>Gammaproteobacteria</taxon>
        <taxon>Alteromonadales</taxon>
        <taxon>Colwelliaceae</taxon>
        <taxon>Colwellia</taxon>
    </lineage>
</organism>
<evidence type="ECO:0000313" key="2">
    <source>
        <dbReference type="Proteomes" id="UP001139646"/>
    </source>
</evidence>
<comment type="caution">
    <text evidence="1">The sequence shown here is derived from an EMBL/GenBank/DDBJ whole genome shotgun (WGS) entry which is preliminary data.</text>
</comment>
<sequence>MVCSPLNELKQIVNAANAGNMEVVSITIAEFAFANLLPIQNDACLLVCQQPNEEVVLLIIKQGKLYFHRRLHGFSQIANKSEDELTMTVIDSFALEIQRSSDYFERQLKQAPIKDIKVLLPIKTESFFARKLAENSHLPVSLLTLPSTL</sequence>
<reference evidence="1" key="1">
    <citation type="submission" date="2022-01" db="EMBL/GenBank/DDBJ databases">
        <title>Colwellia maritima, isolated from seawater.</title>
        <authorList>
            <person name="Kristyanto S."/>
            <person name="Jung J."/>
            <person name="Jeon C.O."/>
        </authorList>
    </citation>
    <scope>NUCLEOTIDE SEQUENCE</scope>
    <source>
        <strain evidence="1">MSW7</strain>
    </source>
</reference>
<gene>
    <name evidence="1" type="ORF">L3081_04695</name>
</gene>
<keyword evidence="2" id="KW-1185">Reference proteome</keyword>
<evidence type="ECO:0000313" key="1">
    <source>
        <dbReference type="EMBL" id="MCI2282830.1"/>
    </source>
</evidence>
<dbReference type="Proteomes" id="UP001139646">
    <property type="component" value="Unassembled WGS sequence"/>
</dbReference>
<protein>
    <submittedName>
        <fullName evidence="1">Uncharacterized protein</fullName>
    </submittedName>
</protein>
<dbReference type="EMBL" id="JAKKSL010000001">
    <property type="protein sequence ID" value="MCI2282830.1"/>
    <property type="molecule type" value="Genomic_DNA"/>
</dbReference>
<name>A0ABS9WXV3_9GAMM</name>
<proteinExistence type="predicted"/>
<accession>A0ABS9WXV3</accession>
<dbReference type="RefSeq" id="WP_242283841.1">
    <property type="nucleotide sequence ID" value="NZ_JAKKSL010000001.1"/>
</dbReference>